<gene>
    <name evidence="1" type="primary">secA</name>
    <name evidence="1" type="ORF">SPIL2461_LOCUS18465</name>
</gene>
<reference evidence="1" key="1">
    <citation type="submission" date="2021-02" db="EMBL/GenBank/DDBJ databases">
        <authorList>
            <person name="Dougan E. K."/>
            <person name="Rhodes N."/>
            <person name="Thang M."/>
            <person name="Chan C."/>
        </authorList>
    </citation>
    <scope>NUCLEOTIDE SEQUENCE</scope>
</reference>
<organism evidence="1 2">
    <name type="scientific">Symbiodinium pilosum</name>
    <name type="common">Dinoflagellate</name>
    <dbReference type="NCBI Taxonomy" id="2952"/>
    <lineage>
        <taxon>Eukaryota</taxon>
        <taxon>Sar</taxon>
        <taxon>Alveolata</taxon>
        <taxon>Dinophyceae</taxon>
        <taxon>Suessiales</taxon>
        <taxon>Symbiodiniaceae</taxon>
        <taxon>Symbiodinium</taxon>
    </lineage>
</organism>
<dbReference type="Proteomes" id="UP000649617">
    <property type="component" value="Unassembled WGS sequence"/>
</dbReference>
<comment type="caution">
    <text evidence="1">The sequence shown here is derived from an EMBL/GenBank/DDBJ whole genome shotgun (WGS) entry which is preliminary data.</text>
</comment>
<name>A0A812W4A1_SYMPI</name>
<keyword evidence="2" id="KW-1185">Reference proteome</keyword>
<evidence type="ECO:0000313" key="2">
    <source>
        <dbReference type="Proteomes" id="UP000649617"/>
    </source>
</evidence>
<evidence type="ECO:0000313" key="1">
    <source>
        <dbReference type="EMBL" id="CAE7670188.1"/>
    </source>
</evidence>
<feature type="non-terminal residue" evidence="1">
    <location>
        <position position="1"/>
    </location>
</feature>
<accession>A0A812W4A1</accession>
<protein>
    <submittedName>
        <fullName evidence="1">SecA protein</fullName>
    </submittedName>
</protein>
<proteinExistence type="predicted"/>
<dbReference type="AlphaFoldDB" id="A0A812W4A1"/>
<feature type="non-terminal residue" evidence="1">
    <location>
        <position position="60"/>
    </location>
</feature>
<dbReference type="EMBL" id="CAJNIZ010043828">
    <property type="protein sequence ID" value="CAE7670188.1"/>
    <property type="molecule type" value="Genomic_DNA"/>
</dbReference>
<sequence>DEFKKTEAYQLEKEARGVVQEKGAAARSMNLARLALNIRQILEAREGLGELALASFSELK</sequence>